<dbReference type="Proteomes" id="UP000199501">
    <property type="component" value="Unassembled WGS sequence"/>
</dbReference>
<evidence type="ECO:0000313" key="5">
    <source>
        <dbReference type="Proteomes" id="UP000199501"/>
    </source>
</evidence>
<gene>
    <name evidence="4" type="ORF">SAMN05216174_12311</name>
</gene>
<dbReference type="AlphaFoldDB" id="A0A1G6YR61"/>
<dbReference type="Pfam" id="PF11887">
    <property type="entry name" value="Mce4_CUP1"/>
    <property type="match status" value="1"/>
</dbReference>
<dbReference type="EMBL" id="FMZZ01000023">
    <property type="protein sequence ID" value="SDD92984.1"/>
    <property type="molecule type" value="Genomic_DNA"/>
</dbReference>
<organism evidence="4 5">
    <name type="scientific">Actinokineospora iranica</name>
    <dbReference type="NCBI Taxonomy" id="1271860"/>
    <lineage>
        <taxon>Bacteria</taxon>
        <taxon>Bacillati</taxon>
        <taxon>Actinomycetota</taxon>
        <taxon>Actinomycetes</taxon>
        <taxon>Pseudonocardiales</taxon>
        <taxon>Pseudonocardiaceae</taxon>
        <taxon>Actinokineospora</taxon>
    </lineage>
</organism>
<evidence type="ECO:0000259" key="2">
    <source>
        <dbReference type="Pfam" id="PF02470"/>
    </source>
</evidence>
<dbReference type="OrthoDB" id="9774928at2"/>
<feature type="domain" description="Mammalian cell entry C-terminal" evidence="3">
    <location>
        <begin position="136"/>
        <end position="305"/>
    </location>
</feature>
<dbReference type="InterPro" id="IPR052336">
    <property type="entry name" value="MlaD_Phospholipid_Transporter"/>
</dbReference>
<dbReference type="PANTHER" id="PTHR33371:SF15">
    <property type="entry name" value="LIPOPROTEIN LPRN"/>
    <property type="match status" value="1"/>
</dbReference>
<name>A0A1G6YR61_9PSEU</name>
<keyword evidence="5" id="KW-1185">Reference proteome</keyword>
<proteinExistence type="predicted"/>
<dbReference type="NCBIfam" id="TIGR00996">
    <property type="entry name" value="Mtu_fam_mce"/>
    <property type="match status" value="1"/>
</dbReference>
<evidence type="ECO:0000259" key="3">
    <source>
        <dbReference type="Pfam" id="PF11887"/>
    </source>
</evidence>
<evidence type="ECO:0000256" key="1">
    <source>
        <dbReference type="SAM" id="MobiDB-lite"/>
    </source>
</evidence>
<sequence length="366" mass="38544">MRALTLRRTRQTGKAVTRAAVLALGATLLAGCGSGLYGVDLPGGADLGDHPYRVTADFKDVLDLVPQSGVKVDDVTVGKVEAIELAPDGRIARVTLAVNGSVRLSGTALARLRQSSVLGEKFVELDDPAEEAREGVLADGANIPVERTNRNTEIEEVFGALSMLLNGGGVGQLQQINRELNAALNGNESDIHALLTNLNTFAGGLDSHRGEIVRALDGLDRLSTSLAGQSDKINGLLDNLTPGIKVLSEQRTQFVNMLNALNSLSGVATDVIKKSKDNIIADLRALEPTLRKLNEAGQQLPQAMELLFTFPFTDGAMNAIKGDYINTYLSLNSRTHGQGRPAPASAPLPLPSADLGRPETDGGAGS</sequence>
<evidence type="ECO:0000313" key="4">
    <source>
        <dbReference type="EMBL" id="SDD92984.1"/>
    </source>
</evidence>
<dbReference type="Pfam" id="PF02470">
    <property type="entry name" value="MlaD"/>
    <property type="match status" value="1"/>
</dbReference>
<accession>A0A1G6YR61</accession>
<dbReference type="InterPro" id="IPR024516">
    <property type="entry name" value="Mce_C"/>
</dbReference>
<dbReference type="PROSITE" id="PS51257">
    <property type="entry name" value="PROKAR_LIPOPROTEIN"/>
    <property type="match status" value="1"/>
</dbReference>
<dbReference type="STRING" id="1271860.SAMN05216174_12311"/>
<dbReference type="GO" id="GO:0005576">
    <property type="term" value="C:extracellular region"/>
    <property type="evidence" value="ECO:0007669"/>
    <property type="project" value="TreeGrafter"/>
</dbReference>
<dbReference type="InterPro" id="IPR005693">
    <property type="entry name" value="Mce"/>
</dbReference>
<reference evidence="5" key="1">
    <citation type="submission" date="2016-10" db="EMBL/GenBank/DDBJ databases">
        <authorList>
            <person name="Varghese N."/>
            <person name="Submissions S."/>
        </authorList>
    </citation>
    <scope>NUCLEOTIDE SEQUENCE [LARGE SCALE GENOMIC DNA]</scope>
    <source>
        <strain evidence="5">IBRC-M 10403</strain>
    </source>
</reference>
<dbReference type="InterPro" id="IPR003399">
    <property type="entry name" value="Mce/MlaD"/>
</dbReference>
<dbReference type="RefSeq" id="WP_091457342.1">
    <property type="nucleotide sequence ID" value="NZ_FMZZ01000023.1"/>
</dbReference>
<dbReference type="PANTHER" id="PTHR33371">
    <property type="entry name" value="INTERMEMBRANE PHOSPHOLIPID TRANSPORT SYSTEM BINDING PROTEIN MLAD-RELATED"/>
    <property type="match status" value="1"/>
</dbReference>
<feature type="region of interest" description="Disordered" evidence="1">
    <location>
        <begin position="335"/>
        <end position="366"/>
    </location>
</feature>
<protein>
    <submittedName>
        <fullName evidence="4">Phospholipid/cholesterol/gamma-HCH transport system substrate-binding protein</fullName>
    </submittedName>
</protein>
<feature type="domain" description="Mce/MlaD" evidence="2">
    <location>
        <begin position="51"/>
        <end position="127"/>
    </location>
</feature>